<dbReference type="InterPro" id="IPR036907">
    <property type="entry name" value="5'-Nucleotdase_C_sf"/>
</dbReference>
<feature type="signal peptide" evidence="2">
    <location>
        <begin position="1"/>
        <end position="23"/>
    </location>
</feature>
<dbReference type="SUPFAM" id="SSF55816">
    <property type="entry name" value="5'-nucleotidase (syn. UDP-sugar hydrolase), C-terminal domain"/>
    <property type="match status" value="1"/>
</dbReference>
<proteinExistence type="predicted"/>
<accession>A0A7S2U9E8</accession>
<keyword evidence="1" id="KW-0812">Transmembrane</keyword>
<dbReference type="PANTHER" id="PTHR11575:SF22">
    <property type="entry name" value="ADL392WP"/>
    <property type="match status" value="1"/>
</dbReference>
<dbReference type="SUPFAM" id="SSF56300">
    <property type="entry name" value="Metallo-dependent phosphatases"/>
    <property type="match status" value="1"/>
</dbReference>
<name>A0A7S2U9E8_9STRA</name>
<dbReference type="GO" id="GO:0016787">
    <property type="term" value="F:hydrolase activity"/>
    <property type="evidence" value="ECO:0007669"/>
    <property type="project" value="InterPro"/>
</dbReference>
<dbReference type="GO" id="GO:0009166">
    <property type="term" value="P:nucleotide catabolic process"/>
    <property type="evidence" value="ECO:0007669"/>
    <property type="project" value="InterPro"/>
</dbReference>
<dbReference type="InterPro" id="IPR029052">
    <property type="entry name" value="Metallo-depent_PP-like"/>
</dbReference>
<dbReference type="Gene3D" id="3.90.780.10">
    <property type="entry name" value="5'-Nucleotidase, C-terminal domain"/>
    <property type="match status" value="1"/>
</dbReference>
<protein>
    <recommendedName>
        <fullName evidence="4">Calcineurin-like phosphoesterase domain-containing protein</fullName>
    </recommendedName>
</protein>
<feature type="transmembrane region" description="Helical" evidence="1">
    <location>
        <begin position="529"/>
        <end position="549"/>
    </location>
</feature>
<sequence length="577" mass="64189">MVSRIIGSFLLGLCFRRASYVQAQGADLYLGDINFVILTDMHGFVKGTQNDPNLDADYGSVLSFVSQMRSISTSLDQDVFYINNGDFVSGSGFSGNPPTALTPIMEKFPWDLINIGEHEISHRETVEFLLQPGGFVDWWEGRVLTSNIVLAGTDTPMGSRYRFIDGENWGSVVLALGFLYNFEGAPADLLEVIPVEDVILSDWFTSVVLGEDRDYDGILVMAHMDIEDELIGKILRRIRDLTSDYDMPVTFVAGHTHYRAYKKLDDYSSAIEAGGYMDTVGFISSHNVGEVLPNTTELFHHSFLDTNKEFLRATLNVTVLDTAEGQGLSEFIEEIEKSLGLQDYIGCAPTTYKKEAEMSTKDSLTGLYFNEVIPQHVPNWNTTGDLFILGSKEFEYGILEGEVLRNDLQIVVPTQDAIVKLGDDIPGWVILSLKNLEDSEKAPNSILPDFLWSREADDLELFDTYTVYTGESYVRAMSEVMNIALSGSAGNPTEIKNVTIKSIVFDYVEANWVVCSSSSSKSMSGGQKAGISIGVMAGVCCFCILCLFLRKQRKEDEFNQHYDDAFEPEQNGEANYT</sequence>
<evidence type="ECO:0000256" key="2">
    <source>
        <dbReference type="SAM" id="SignalP"/>
    </source>
</evidence>
<evidence type="ECO:0000313" key="3">
    <source>
        <dbReference type="EMBL" id="CAD9812784.1"/>
    </source>
</evidence>
<keyword evidence="2" id="KW-0732">Signal</keyword>
<dbReference type="Gene3D" id="3.60.21.10">
    <property type="match status" value="1"/>
</dbReference>
<dbReference type="InterPro" id="IPR006179">
    <property type="entry name" value="5_nucleotidase/apyrase"/>
</dbReference>
<dbReference type="PANTHER" id="PTHR11575">
    <property type="entry name" value="5'-NUCLEOTIDASE-RELATED"/>
    <property type="match status" value="1"/>
</dbReference>
<gene>
    <name evidence="3" type="ORF">ASEP1449_LOCUS4609</name>
</gene>
<evidence type="ECO:0008006" key="4">
    <source>
        <dbReference type="Google" id="ProtNLM"/>
    </source>
</evidence>
<dbReference type="EMBL" id="HBHQ01006848">
    <property type="protein sequence ID" value="CAD9812784.1"/>
    <property type="molecule type" value="Transcribed_RNA"/>
</dbReference>
<keyword evidence="1" id="KW-1133">Transmembrane helix</keyword>
<organism evidence="3">
    <name type="scientific">Attheya septentrionalis</name>
    <dbReference type="NCBI Taxonomy" id="420275"/>
    <lineage>
        <taxon>Eukaryota</taxon>
        <taxon>Sar</taxon>
        <taxon>Stramenopiles</taxon>
        <taxon>Ochrophyta</taxon>
        <taxon>Bacillariophyta</taxon>
        <taxon>Coscinodiscophyceae</taxon>
        <taxon>Chaetocerotophycidae</taxon>
        <taxon>Chaetocerotales</taxon>
        <taxon>Attheyaceae</taxon>
        <taxon>Attheya</taxon>
    </lineage>
</organism>
<evidence type="ECO:0000256" key="1">
    <source>
        <dbReference type="SAM" id="Phobius"/>
    </source>
</evidence>
<dbReference type="GO" id="GO:0005829">
    <property type="term" value="C:cytosol"/>
    <property type="evidence" value="ECO:0007669"/>
    <property type="project" value="TreeGrafter"/>
</dbReference>
<keyword evidence="1" id="KW-0472">Membrane</keyword>
<dbReference type="AlphaFoldDB" id="A0A7S2U9E8"/>
<feature type="chain" id="PRO_5031018336" description="Calcineurin-like phosphoesterase domain-containing protein" evidence="2">
    <location>
        <begin position="24"/>
        <end position="577"/>
    </location>
</feature>
<reference evidence="3" key="1">
    <citation type="submission" date="2021-01" db="EMBL/GenBank/DDBJ databases">
        <authorList>
            <person name="Corre E."/>
            <person name="Pelletier E."/>
            <person name="Niang G."/>
            <person name="Scheremetjew M."/>
            <person name="Finn R."/>
            <person name="Kale V."/>
            <person name="Holt S."/>
            <person name="Cochrane G."/>
            <person name="Meng A."/>
            <person name="Brown T."/>
            <person name="Cohen L."/>
        </authorList>
    </citation>
    <scope>NUCLEOTIDE SEQUENCE</scope>
    <source>
        <strain evidence="3">CCMP2084</strain>
    </source>
</reference>